<accession>A0A225D9G1</accession>
<protein>
    <submittedName>
        <fullName evidence="1">Uncharacterized protein</fullName>
    </submittedName>
</protein>
<dbReference type="RefSeq" id="WP_088260365.1">
    <property type="nucleotide sequence ID" value="NZ_NIDE01000019.1"/>
</dbReference>
<reference evidence="2" key="1">
    <citation type="submission" date="2017-06" db="EMBL/GenBank/DDBJ databases">
        <title>Genome analysis of Fimbriiglobus ruber SP5, the first member of the order Planctomycetales with confirmed chitinolytic capability.</title>
        <authorList>
            <person name="Ravin N.V."/>
            <person name="Rakitin A.L."/>
            <person name="Ivanova A.A."/>
            <person name="Beletsky A.V."/>
            <person name="Kulichevskaya I.S."/>
            <person name="Mardanov A.V."/>
            <person name="Dedysh S.N."/>
        </authorList>
    </citation>
    <scope>NUCLEOTIDE SEQUENCE [LARGE SCALE GENOMIC DNA]</scope>
    <source>
        <strain evidence="2">SP5</strain>
    </source>
</reference>
<dbReference type="Proteomes" id="UP000214646">
    <property type="component" value="Unassembled WGS sequence"/>
</dbReference>
<name>A0A225D9G1_9BACT</name>
<dbReference type="OrthoDB" id="1551079at2"/>
<evidence type="ECO:0000313" key="1">
    <source>
        <dbReference type="EMBL" id="OWK35178.1"/>
    </source>
</evidence>
<proteinExistence type="predicted"/>
<dbReference type="AlphaFoldDB" id="A0A225D9G1"/>
<evidence type="ECO:0000313" key="2">
    <source>
        <dbReference type="Proteomes" id="UP000214646"/>
    </source>
</evidence>
<dbReference type="EMBL" id="NIDE01000019">
    <property type="protein sequence ID" value="OWK35178.1"/>
    <property type="molecule type" value="Genomic_DNA"/>
</dbReference>
<comment type="caution">
    <text evidence="1">The sequence shown here is derived from an EMBL/GenBank/DDBJ whole genome shotgun (WGS) entry which is preliminary data.</text>
</comment>
<sequence>MSLNIYLEKVQPTTIYEANITHNLGRMAREAGIYEALWRPEEIGITKAEQLIEPLTKGLALLKSDPARFEAFNSPNGWGMYNHFVPFVEKYLEACRECPDATVRASR</sequence>
<keyword evidence="2" id="KW-1185">Reference proteome</keyword>
<organism evidence="1 2">
    <name type="scientific">Fimbriiglobus ruber</name>
    <dbReference type="NCBI Taxonomy" id="1908690"/>
    <lineage>
        <taxon>Bacteria</taxon>
        <taxon>Pseudomonadati</taxon>
        <taxon>Planctomycetota</taxon>
        <taxon>Planctomycetia</taxon>
        <taxon>Gemmatales</taxon>
        <taxon>Gemmataceae</taxon>
        <taxon>Fimbriiglobus</taxon>
    </lineage>
</organism>
<gene>
    <name evidence="1" type="ORF">FRUB_10020</name>
</gene>